<evidence type="ECO:0000256" key="1">
    <source>
        <dbReference type="ARBA" id="ARBA00001973"/>
    </source>
</evidence>
<evidence type="ECO:0000256" key="13">
    <source>
        <dbReference type="ARBA" id="ARBA00044502"/>
    </source>
</evidence>
<evidence type="ECO:0000256" key="15">
    <source>
        <dbReference type="ARBA" id="ARBA00047174"/>
    </source>
</evidence>
<keyword evidence="6" id="KW-0136">Cellulose degradation</keyword>
<comment type="subcellular location">
    <subcellularLocation>
        <location evidence="2">Secreted</location>
    </subcellularLocation>
</comment>
<keyword evidence="8" id="KW-0186">Copper</keyword>
<dbReference type="EC" id="1.14.99.56" evidence="15"/>
<organism evidence="17 18">
    <name type="scientific">Pseudopithomyces chartarum</name>
    <dbReference type="NCBI Taxonomy" id="1892770"/>
    <lineage>
        <taxon>Eukaryota</taxon>
        <taxon>Fungi</taxon>
        <taxon>Dikarya</taxon>
        <taxon>Ascomycota</taxon>
        <taxon>Pezizomycotina</taxon>
        <taxon>Dothideomycetes</taxon>
        <taxon>Pleosporomycetidae</taxon>
        <taxon>Pleosporales</taxon>
        <taxon>Massarineae</taxon>
        <taxon>Didymosphaeriaceae</taxon>
        <taxon>Pseudopithomyces</taxon>
    </lineage>
</organism>
<dbReference type="GO" id="GO:0004497">
    <property type="term" value="F:monooxygenase activity"/>
    <property type="evidence" value="ECO:0007669"/>
    <property type="project" value="UniProtKB-KW"/>
</dbReference>
<dbReference type="AlphaFoldDB" id="A0AAN6M578"/>
<keyword evidence="4" id="KW-0479">Metal-binding</keyword>
<accession>A0AAN6M578</accession>
<dbReference type="Gene3D" id="2.70.50.70">
    <property type="match status" value="1"/>
</dbReference>
<comment type="cofactor">
    <cofactor evidence="1">
        <name>Cu(2+)</name>
        <dbReference type="ChEBI" id="CHEBI:29036"/>
    </cofactor>
</comment>
<evidence type="ECO:0000256" key="12">
    <source>
        <dbReference type="ARBA" id="ARBA00023326"/>
    </source>
</evidence>
<comment type="caution">
    <text evidence="17">The sequence shown here is derived from an EMBL/GenBank/DDBJ whole genome shotgun (WGS) entry which is preliminary data.</text>
</comment>
<evidence type="ECO:0000256" key="14">
    <source>
        <dbReference type="ARBA" id="ARBA00045077"/>
    </source>
</evidence>
<reference evidence="17 18" key="1">
    <citation type="submission" date="2021-02" db="EMBL/GenBank/DDBJ databases">
        <title>Genome assembly of Pseudopithomyces chartarum.</title>
        <authorList>
            <person name="Jauregui R."/>
            <person name="Singh J."/>
            <person name="Voisey C."/>
        </authorList>
    </citation>
    <scope>NUCLEOTIDE SEQUENCE [LARGE SCALE GENOMIC DNA]</scope>
    <source>
        <strain evidence="17 18">AGR01</strain>
    </source>
</reference>
<dbReference type="InterPro" id="IPR005103">
    <property type="entry name" value="AA9_LPMO"/>
</dbReference>
<evidence type="ECO:0000259" key="16">
    <source>
        <dbReference type="Pfam" id="PF03443"/>
    </source>
</evidence>
<evidence type="ECO:0000256" key="3">
    <source>
        <dbReference type="ARBA" id="ARBA00022525"/>
    </source>
</evidence>
<evidence type="ECO:0000256" key="4">
    <source>
        <dbReference type="ARBA" id="ARBA00022723"/>
    </source>
</evidence>
<evidence type="ECO:0000313" key="17">
    <source>
        <dbReference type="EMBL" id="KAK3214829.1"/>
    </source>
</evidence>
<keyword evidence="7" id="KW-0560">Oxidoreductase</keyword>
<evidence type="ECO:0000256" key="10">
    <source>
        <dbReference type="ARBA" id="ARBA00023157"/>
    </source>
</evidence>
<evidence type="ECO:0000256" key="8">
    <source>
        <dbReference type="ARBA" id="ARBA00023008"/>
    </source>
</evidence>
<evidence type="ECO:0000256" key="9">
    <source>
        <dbReference type="ARBA" id="ARBA00023033"/>
    </source>
</evidence>
<gene>
    <name evidence="17" type="ORF">GRF29_19g1388033</name>
</gene>
<proteinExistence type="inferred from homology"/>
<dbReference type="InterPro" id="IPR049892">
    <property type="entry name" value="AA9"/>
</dbReference>
<name>A0AAN6M578_9PLEO</name>
<dbReference type="EMBL" id="WVTA01000003">
    <property type="protein sequence ID" value="KAK3214829.1"/>
    <property type="molecule type" value="Genomic_DNA"/>
</dbReference>
<evidence type="ECO:0000256" key="5">
    <source>
        <dbReference type="ARBA" id="ARBA00022729"/>
    </source>
</evidence>
<dbReference type="Pfam" id="PF03443">
    <property type="entry name" value="AA9"/>
    <property type="match status" value="1"/>
</dbReference>
<keyword evidence="5" id="KW-0732">Signal</keyword>
<keyword evidence="3" id="KW-0964">Secreted</keyword>
<dbReference type="Proteomes" id="UP001280581">
    <property type="component" value="Unassembled WGS sequence"/>
</dbReference>
<comment type="catalytic activity">
    <reaction evidence="14">
        <text>[(1-&gt;4)-beta-D-glucosyl]n+m + reduced acceptor + O2 = 4-dehydro-beta-D-glucosyl-[(1-&gt;4)-beta-D-glucosyl]n-1 + [(1-&gt;4)-beta-D-glucosyl]m + acceptor + H2O.</text>
        <dbReference type="EC" id="1.14.99.56"/>
    </reaction>
</comment>
<sequence>MRFSLQQLTSAVSTLSFTFLQSAQPVLAHYQFPIFIVNGTRSAWWQYIRPTGLDSYGYHFDPIREFFSEPQVCGIGATKTGHQVETAVVEAGSQIGFQVIGQSGGSGFETPRPADPQNADFLYHMGPGQLYLSKAPGALEDYEGDGEWFKVGMIGSSDGRGWDTYMKSEMNFTIPAITPPGKYLARVEHFFIQSIYNTTQQYINCAHIEIIGPGGGTPGPTVKFPGAYSLDEPGVWLPAALSVDEMKNFPGAGPPVWHSA</sequence>
<keyword evidence="9" id="KW-0503">Monooxygenase</keyword>
<keyword evidence="12" id="KW-0624">Polysaccharide degradation</keyword>
<feature type="domain" description="Auxiliary Activity family 9 catalytic" evidence="16">
    <location>
        <begin position="29"/>
        <end position="237"/>
    </location>
</feature>
<dbReference type="PANTHER" id="PTHR33353">
    <property type="entry name" value="PUTATIVE (AFU_ORTHOLOGUE AFUA_1G12560)-RELATED"/>
    <property type="match status" value="1"/>
</dbReference>
<evidence type="ECO:0000256" key="6">
    <source>
        <dbReference type="ARBA" id="ARBA00023001"/>
    </source>
</evidence>
<keyword evidence="18" id="KW-1185">Reference proteome</keyword>
<evidence type="ECO:0000256" key="11">
    <source>
        <dbReference type="ARBA" id="ARBA00023277"/>
    </source>
</evidence>
<evidence type="ECO:0000256" key="7">
    <source>
        <dbReference type="ARBA" id="ARBA00023002"/>
    </source>
</evidence>
<keyword evidence="11" id="KW-0119">Carbohydrate metabolism</keyword>
<dbReference type="GO" id="GO:0005576">
    <property type="term" value="C:extracellular region"/>
    <property type="evidence" value="ECO:0007669"/>
    <property type="project" value="UniProtKB-SubCell"/>
</dbReference>
<evidence type="ECO:0000313" key="18">
    <source>
        <dbReference type="Proteomes" id="UP001280581"/>
    </source>
</evidence>
<dbReference type="GO" id="GO:0030245">
    <property type="term" value="P:cellulose catabolic process"/>
    <property type="evidence" value="ECO:0007669"/>
    <property type="project" value="UniProtKB-KW"/>
</dbReference>
<evidence type="ECO:0000256" key="2">
    <source>
        <dbReference type="ARBA" id="ARBA00004613"/>
    </source>
</evidence>
<keyword evidence="10" id="KW-1015">Disulfide bond</keyword>
<protein>
    <recommendedName>
        <fullName evidence="15">lytic cellulose monooxygenase (C4-dehydrogenating)</fullName>
        <ecNumber evidence="15">1.14.99.56</ecNumber>
    </recommendedName>
</protein>
<comment type="similarity">
    <text evidence="13">Belongs to the polysaccharide monooxygenase AA9 family.</text>
</comment>
<dbReference type="PANTHER" id="PTHR33353:SF10">
    <property type="entry name" value="ENDO-BETA-1,4-GLUCANASE D"/>
    <property type="match status" value="1"/>
</dbReference>
<dbReference type="GO" id="GO:0046872">
    <property type="term" value="F:metal ion binding"/>
    <property type="evidence" value="ECO:0007669"/>
    <property type="project" value="UniProtKB-KW"/>
</dbReference>